<dbReference type="EMBL" id="KV419481">
    <property type="protein sequence ID" value="KZS86593.1"/>
    <property type="molecule type" value="Genomic_DNA"/>
</dbReference>
<protein>
    <submittedName>
        <fullName evidence="1">Uncharacterized protein</fullName>
    </submittedName>
</protein>
<gene>
    <name evidence="1" type="ORF">SISNIDRAFT_491814</name>
</gene>
<keyword evidence="2" id="KW-1185">Reference proteome</keyword>
<evidence type="ECO:0000313" key="1">
    <source>
        <dbReference type="EMBL" id="KZS86593.1"/>
    </source>
</evidence>
<evidence type="ECO:0000313" key="2">
    <source>
        <dbReference type="Proteomes" id="UP000076722"/>
    </source>
</evidence>
<accession>A0A164MCZ9</accession>
<reference evidence="1 2" key="1">
    <citation type="journal article" date="2016" name="Mol. Biol. Evol.">
        <title>Comparative Genomics of Early-Diverging Mushroom-Forming Fungi Provides Insights into the Origins of Lignocellulose Decay Capabilities.</title>
        <authorList>
            <person name="Nagy L.G."/>
            <person name="Riley R."/>
            <person name="Tritt A."/>
            <person name="Adam C."/>
            <person name="Daum C."/>
            <person name="Floudas D."/>
            <person name="Sun H."/>
            <person name="Yadav J.S."/>
            <person name="Pangilinan J."/>
            <person name="Larsson K.H."/>
            <person name="Matsuura K."/>
            <person name="Barry K."/>
            <person name="Labutti K."/>
            <person name="Kuo R."/>
            <person name="Ohm R.A."/>
            <person name="Bhattacharya S.S."/>
            <person name="Shirouzu T."/>
            <person name="Yoshinaga Y."/>
            <person name="Martin F.M."/>
            <person name="Grigoriev I.V."/>
            <person name="Hibbett D.S."/>
        </authorList>
    </citation>
    <scope>NUCLEOTIDE SEQUENCE [LARGE SCALE GENOMIC DNA]</scope>
    <source>
        <strain evidence="1 2">HHB9708</strain>
    </source>
</reference>
<organism evidence="1 2">
    <name type="scientific">Sistotremastrum niveocremeum HHB9708</name>
    <dbReference type="NCBI Taxonomy" id="1314777"/>
    <lineage>
        <taxon>Eukaryota</taxon>
        <taxon>Fungi</taxon>
        <taxon>Dikarya</taxon>
        <taxon>Basidiomycota</taxon>
        <taxon>Agaricomycotina</taxon>
        <taxon>Agaricomycetes</taxon>
        <taxon>Sistotremastrales</taxon>
        <taxon>Sistotremastraceae</taxon>
        <taxon>Sertulicium</taxon>
        <taxon>Sertulicium niveocremeum</taxon>
    </lineage>
</organism>
<name>A0A164MCZ9_9AGAM</name>
<dbReference type="AlphaFoldDB" id="A0A164MCZ9"/>
<sequence length="303" mass="33854">MTPLFNYALYTATMTLHSSTPFAHPNRVSHSAHPHFLFPLCSEFRLSPVAPGTLNERVILPISLIVIKTESSTRQPFPAPPATLPATVTWHDHIALYSPSPLTLRQLFPPYNLTLHPDPIPLTSLIANNHLKHIPSLAPADSVVSLQSRPERLAPGPQIFISYRNKLLLPPEISSSQRRNHGLIIHLTSPTKHFNVNTQHVRLNLIDSSRPSPSSRYFPQHCAIPHCSAVLANLADAEAHANEHPRPNCIAFLLKAQTKMTQGVINCHFQHQFPSKTSKQIYNRLAVSLPLHNLQEPYTHSET</sequence>
<proteinExistence type="predicted"/>
<dbReference type="Proteomes" id="UP000076722">
    <property type="component" value="Unassembled WGS sequence"/>
</dbReference>